<protein>
    <submittedName>
        <fullName evidence="2">Uncharacterized protein</fullName>
    </submittedName>
</protein>
<dbReference type="EMBL" id="BMAW01112032">
    <property type="protein sequence ID" value="GFT50774.1"/>
    <property type="molecule type" value="Genomic_DNA"/>
</dbReference>
<sequence length="103" mass="11784">MNLERGRSNSFLFRYYSLSWPRPRSDPLLPPPKVGDLQRRSRSTGESFRTKEGLLLGGRHLGFTGKKGRDIFLDGQFCLDSFQQSHVLERVSLNFLVTFCSSS</sequence>
<feature type="region of interest" description="Disordered" evidence="1">
    <location>
        <begin position="22"/>
        <end position="46"/>
    </location>
</feature>
<evidence type="ECO:0000313" key="3">
    <source>
        <dbReference type="Proteomes" id="UP000887013"/>
    </source>
</evidence>
<name>A0A8X6P529_NEPPI</name>
<reference evidence="2" key="1">
    <citation type="submission" date="2020-08" db="EMBL/GenBank/DDBJ databases">
        <title>Multicomponent nature underlies the extraordinary mechanical properties of spider dragline silk.</title>
        <authorList>
            <person name="Kono N."/>
            <person name="Nakamura H."/>
            <person name="Mori M."/>
            <person name="Yoshida Y."/>
            <person name="Ohtoshi R."/>
            <person name="Malay A.D."/>
            <person name="Moran D.A.P."/>
            <person name="Tomita M."/>
            <person name="Numata K."/>
            <person name="Arakawa K."/>
        </authorList>
    </citation>
    <scope>NUCLEOTIDE SEQUENCE</scope>
</reference>
<dbReference type="Proteomes" id="UP000887013">
    <property type="component" value="Unassembled WGS sequence"/>
</dbReference>
<evidence type="ECO:0000313" key="2">
    <source>
        <dbReference type="EMBL" id="GFT50774.1"/>
    </source>
</evidence>
<keyword evidence="3" id="KW-1185">Reference proteome</keyword>
<comment type="caution">
    <text evidence="2">The sequence shown here is derived from an EMBL/GenBank/DDBJ whole genome shotgun (WGS) entry which is preliminary data.</text>
</comment>
<dbReference type="AlphaFoldDB" id="A0A8X6P529"/>
<accession>A0A8X6P529</accession>
<gene>
    <name evidence="2" type="ORF">NPIL_434161</name>
</gene>
<evidence type="ECO:0000256" key="1">
    <source>
        <dbReference type="SAM" id="MobiDB-lite"/>
    </source>
</evidence>
<proteinExistence type="predicted"/>
<organism evidence="2 3">
    <name type="scientific">Nephila pilipes</name>
    <name type="common">Giant wood spider</name>
    <name type="synonym">Nephila maculata</name>
    <dbReference type="NCBI Taxonomy" id="299642"/>
    <lineage>
        <taxon>Eukaryota</taxon>
        <taxon>Metazoa</taxon>
        <taxon>Ecdysozoa</taxon>
        <taxon>Arthropoda</taxon>
        <taxon>Chelicerata</taxon>
        <taxon>Arachnida</taxon>
        <taxon>Araneae</taxon>
        <taxon>Araneomorphae</taxon>
        <taxon>Entelegynae</taxon>
        <taxon>Araneoidea</taxon>
        <taxon>Nephilidae</taxon>
        <taxon>Nephila</taxon>
    </lineage>
</organism>